<keyword evidence="2" id="KW-1185">Reference proteome</keyword>
<organism evidence="1 2">
    <name type="scientific">Xylaria bambusicola</name>
    <dbReference type="NCBI Taxonomy" id="326684"/>
    <lineage>
        <taxon>Eukaryota</taxon>
        <taxon>Fungi</taxon>
        <taxon>Dikarya</taxon>
        <taxon>Ascomycota</taxon>
        <taxon>Pezizomycotina</taxon>
        <taxon>Sordariomycetes</taxon>
        <taxon>Xylariomycetidae</taxon>
        <taxon>Xylariales</taxon>
        <taxon>Xylariaceae</taxon>
        <taxon>Xylaria</taxon>
    </lineage>
</organism>
<dbReference type="EMBL" id="JAWHQM010000010">
    <property type="protein sequence ID" value="KAK5628906.1"/>
    <property type="molecule type" value="Genomic_DNA"/>
</dbReference>
<accession>A0AAN7UM48</accession>
<reference evidence="1 2" key="1">
    <citation type="submission" date="2023-10" db="EMBL/GenBank/DDBJ databases">
        <title>Draft genome sequence of Xylaria bambusicola isolate GMP-LS, the root and basal stem rot pathogen of sugarcane in Indonesia.</title>
        <authorList>
            <person name="Selvaraj P."/>
            <person name="Muralishankar V."/>
            <person name="Muruganantham S."/>
            <person name="Sp S."/>
            <person name="Haryani S."/>
            <person name="Lau K.J.X."/>
            <person name="Naqvi N.I."/>
        </authorList>
    </citation>
    <scope>NUCLEOTIDE SEQUENCE [LARGE SCALE GENOMIC DNA]</scope>
    <source>
        <strain evidence="1">GMP-LS</strain>
    </source>
</reference>
<dbReference type="Proteomes" id="UP001305414">
    <property type="component" value="Unassembled WGS sequence"/>
</dbReference>
<name>A0AAN7UM48_9PEZI</name>
<evidence type="ECO:0000313" key="1">
    <source>
        <dbReference type="EMBL" id="KAK5628906.1"/>
    </source>
</evidence>
<evidence type="ECO:0000313" key="2">
    <source>
        <dbReference type="Proteomes" id="UP001305414"/>
    </source>
</evidence>
<comment type="caution">
    <text evidence="1">The sequence shown here is derived from an EMBL/GenBank/DDBJ whole genome shotgun (WGS) entry which is preliminary data.</text>
</comment>
<dbReference type="AlphaFoldDB" id="A0AAN7UM48"/>
<gene>
    <name evidence="1" type="ORF">RRF57_004621</name>
</gene>
<proteinExistence type="predicted"/>
<sequence length="114" mass="12622">MDQGTPYTSNHFGQRNLSADYVDCARSCPACLSADEFTDQAVHVSGPVSSPRIGITKLMCADPSTTSIKLCGPLGIFPKLQLKPVQKMRTPVSAISSDWRFFILEEMERQPRML</sequence>
<protein>
    <submittedName>
        <fullName evidence="1">Uncharacterized protein</fullName>
    </submittedName>
</protein>